<sequence length="1060" mass="119791">MYMAYGWPQVIPLESSLCPSSQQIIYLKVVNRLLLVVSPTHLELWSSAQHRIRLGKYKRDSDSVQREGENIQAVWSPDTKLIAILTSSFFLHIFKVQFTDRKIHFGGKQPSGLSFATISLVLSEQVPFAARDLTVSNIVSDSKHMFIGLSSGSLYSISWKGEFYGAFDIDLQPRDHNEIGLPSLPLDNGLAYKSSPRILKTNHDVRQRSVIIKLDLCLPLRMLLVLYSDGKLVQCSVSKKGLKYTDAIKAEKTFGTVDAVCTSVASNQQILAVGTRRGVVELYDLADSASLFRSVSLHDWGYSVEDTGYVSCIAWTPDNSAFAVGWKLRGLAVWSISGCRLMSTIRQVGLSSVSSPMVKPNQDCKYEPLISGTSLIQWDEYGYKLYAVEERTSERLIAFSFGKCCLNRGVSRTTHIRQVIYGDDRLLIVQSEDSDELKMLNVNLPVSYISQNWPIQHVAASEDGMYLAVAGLHGLILYELLFFPRYHLDQSSLLCRKPLPGKPVLSTVRELSIMTAKSHPASMRFIPEQFPKEGISNSHISSSPMLVREPARCLILRANGELSLLDLDDGRERELTDSVELFWVTCGHSEDKTNLIEEVSWLDYGHRGLQVWYPSPGVDSFKQEDFLQLDPELEFDREVYPLGLLPNAGVVVGVSQRMSFSASTEFPCFEPSPQAQTILHCLLRHLLQRDKSEEALRLARLSAEKPHFSHCLEWLLFTVFDAEISRQNVNKNQNTAAKYANKLSLLEKTCELIKNFSEYLDVVVSVARKTDARHWADLFSAAGRSTEYNFSTLYTLVSCTYFVVVIAKLEGPAVSQYCASRLLQATLDESLYELAGELVRFLLRSGRDYEHASADSDKLSPRFLGYFLFRSSRNQTFDRSSSFKEPSAHVTSVKTILESHASYLMSGKELSKLVAFVKGTQFDLVEYLQRERYGSARLKDFASGLELIGEKLQMGTLQSRLDADFLLAHMCSVKFKEWIVVLATLLRRSEVLSDLFRHDLRLWEAYKSTLQSSFVEYHDLLEDLNEKLMSAEKLEESQIDRSTFDQASINMLTEIKAKQY</sequence>
<dbReference type="AlphaFoldDB" id="A0A5D3BVC7"/>
<dbReference type="PANTHER" id="PTHR22746">
    <property type="entry name" value="RAB6A-GEF COMPLEX PARTNER PROTEIN 1"/>
    <property type="match status" value="1"/>
</dbReference>
<dbReference type="GO" id="GO:0006886">
    <property type="term" value="P:intracellular protein transport"/>
    <property type="evidence" value="ECO:0007669"/>
    <property type="project" value="InterPro"/>
</dbReference>
<dbReference type="InterPro" id="IPR036322">
    <property type="entry name" value="WD40_repeat_dom_sf"/>
</dbReference>
<dbReference type="InterPro" id="IPR009771">
    <property type="entry name" value="RIC1_C"/>
</dbReference>
<dbReference type="InterPro" id="IPR040096">
    <property type="entry name" value="Ric1"/>
</dbReference>
<dbReference type="SUPFAM" id="SSF50978">
    <property type="entry name" value="WD40 repeat-like"/>
    <property type="match status" value="1"/>
</dbReference>
<feature type="domain" description="RIC1 C-terminal alpha solenoid region" evidence="4">
    <location>
        <begin position="680"/>
        <end position="850"/>
    </location>
</feature>
<dbReference type="EMBL" id="SSTD01015300">
    <property type="protein sequence ID" value="TYK03035.1"/>
    <property type="molecule type" value="Genomic_DNA"/>
</dbReference>
<dbReference type="Proteomes" id="UP000321947">
    <property type="component" value="Unassembled WGS sequence"/>
</dbReference>
<comment type="caution">
    <text evidence="5">The sequence shown here is derived from an EMBL/GenBank/DDBJ whole genome shotgun (WGS) entry which is preliminary data.</text>
</comment>
<organism evidence="5 6">
    <name type="scientific">Cucumis melo var. makuwa</name>
    <name type="common">Oriental melon</name>
    <dbReference type="NCBI Taxonomy" id="1194695"/>
    <lineage>
        <taxon>Eukaryota</taxon>
        <taxon>Viridiplantae</taxon>
        <taxon>Streptophyta</taxon>
        <taxon>Embryophyta</taxon>
        <taxon>Tracheophyta</taxon>
        <taxon>Spermatophyta</taxon>
        <taxon>Magnoliopsida</taxon>
        <taxon>eudicotyledons</taxon>
        <taxon>Gunneridae</taxon>
        <taxon>Pentapetalae</taxon>
        <taxon>rosids</taxon>
        <taxon>fabids</taxon>
        <taxon>Cucurbitales</taxon>
        <taxon>Cucurbitaceae</taxon>
        <taxon>Benincaseae</taxon>
        <taxon>Cucumis</taxon>
    </lineage>
</organism>
<dbReference type="GO" id="GO:0000139">
    <property type="term" value="C:Golgi membrane"/>
    <property type="evidence" value="ECO:0007669"/>
    <property type="project" value="TreeGrafter"/>
</dbReference>
<protein>
    <submittedName>
        <fullName evidence="5">RAB6A-GEF complex partner protein 1-like</fullName>
    </submittedName>
</protein>
<accession>A0A5D3BVC7</accession>
<evidence type="ECO:0000256" key="2">
    <source>
        <dbReference type="ARBA" id="ARBA00023136"/>
    </source>
</evidence>
<dbReference type="GO" id="GO:0034066">
    <property type="term" value="C:Ric1-Rgp1 guanyl-nucleotide exchange factor complex"/>
    <property type="evidence" value="ECO:0007669"/>
    <property type="project" value="InterPro"/>
</dbReference>
<dbReference type="GO" id="GO:0042147">
    <property type="term" value="P:retrograde transport, endosome to Golgi"/>
    <property type="evidence" value="ECO:0007669"/>
    <property type="project" value="TreeGrafter"/>
</dbReference>
<proteinExistence type="predicted"/>
<dbReference type="Gene3D" id="2.130.10.10">
    <property type="entry name" value="YVTN repeat-like/Quinoprotein amine dehydrogenase"/>
    <property type="match status" value="1"/>
</dbReference>
<dbReference type="Pfam" id="PF07064">
    <property type="entry name" value="RIC1"/>
    <property type="match status" value="1"/>
</dbReference>
<gene>
    <name evidence="5" type="ORF">E5676_scaffold46G001300</name>
</gene>
<name>A0A5D3BVC7_CUCMM</name>
<evidence type="ECO:0000313" key="5">
    <source>
        <dbReference type="EMBL" id="TYK03035.1"/>
    </source>
</evidence>
<evidence type="ECO:0000313" key="6">
    <source>
        <dbReference type="Proteomes" id="UP000321947"/>
    </source>
</evidence>
<dbReference type="InterPro" id="IPR015943">
    <property type="entry name" value="WD40/YVTN_repeat-like_dom_sf"/>
</dbReference>
<feature type="coiled-coil region" evidence="3">
    <location>
        <begin position="1014"/>
        <end position="1041"/>
    </location>
</feature>
<reference evidence="5 6" key="1">
    <citation type="submission" date="2019-08" db="EMBL/GenBank/DDBJ databases">
        <title>Draft genome sequences of two oriental melons (Cucumis melo L. var makuwa).</title>
        <authorList>
            <person name="Kwon S.-Y."/>
        </authorList>
    </citation>
    <scope>NUCLEOTIDE SEQUENCE [LARGE SCALE GENOMIC DNA]</scope>
    <source>
        <strain evidence="6">cv. Chang Bougi</strain>
        <tissue evidence="5">Leaf</tissue>
    </source>
</reference>
<keyword evidence="2" id="KW-0472">Membrane</keyword>
<evidence type="ECO:0000256" key="1">
    <source>
        <dbReference type="ARBA" id="ARBA00004370"/>
    </source>
</evidence>
<dbReference type="GO" id="GO:0005829">
    <property type="term" value="C:cytosol"/>
    <property type="evidence" value="ECO:0007669"/>
    <property type="project" value="TreeGrafter"/>
</dbReference>
<dbReference type="PANTHER" id="PTHR22746:SF10">
    <property type="entry name" value="GUANINE NUCLEOTIDE EXCHANGE FACTOR SUBUNIT RIC1"/>
    <property type="match status" value="1"/>
</dbReference>
<evidence type="ECO:0000256" key="3">
    <source>
        <dbReference type="SAM" id="Coils"/>
    </source>
</evidence>
<keyword evidence="3" id="KW-0175">Coiled coil</keyword>
<evidence type="ECO:0000259" key="4">
    <source>
        <dbReference type="Pfam" id="PF07064"/>
    </source>
</evidence>
<comment type="subcellular location">
    <subcellularLocation>
        <location evidence="1">Membrane</location>
    </subcellularLocation>
</comment>